<feature type="domain" description="SnoaL-like" evidence="1">
    <location>
        <begin position="15"/>
        <end position="101"/>
    </location>
</feature>
<dbReference type="Gene3D" id="3.10.450.50">
    <property type="match status" value="1"/>
</dbReference>
<dbReference type="Pfam" id="PF12680">
    <property type="entry name" value="SnoaL_2"/>
    <property type="match status" value="1"/>
</dbReference>
<proteinExistence type="predicted"/>
<dbReference type="RefSeq" id="WP_191763958.1">
    <property type="nucleotide sequence ID" value="NZ_JACSPM010000001.1"/>
</dbReference>
<reference evidence="2 3" key="1">
    <citation type="submission" date="2020-08" db="EMBL/GenBank/DDBJ databases">
        <title>A Genomic Blueprint of the Chicken Gut Microbiome.</title>
        <authorList>
            <person name="Gilroy R."/>
            <person name="Ravi A."/>
            <person name="Getino M."/>
            <person name="Pursley I."/>
            <person name="Horton D.L."/>
            <person name="Alikhan N.-F."/>
            <person name="Baker D."/>
            <person name="Gharbi K."/>
            <person name="Hall N."/>
            <person name="Watson M."/>
            <person name="Adriaenssens E.M."/>
            <person name="Foster-Nyarko E."/>
            <person name="Jarju S."/>
            <person name="Secka A."/>
            <person name="Antonio M."/>
            <person name="Oren A."/>
            <person name="Chaudhuri R."/>
            <person name="La Ragione R.M."/>
            <person name="Hildebrand F."/>
            <person name="Pallen M.J."/>
        </authorList>
    </citation>
    <scope>NUCLEOTIDE SEQUENCE [LARGE SCALE GENOMIC DNA]</scope>
    <source>
        <strain evidence="2 3">Sa1CUA4</strain>
    </source>
</reference>
<gene>
    <name evidence="2" type="ORF">H9622_02610</name>
</gene>
<dbReference type="InterPro" id="IPR032710">
    <property type="entry name" value="NTF2-like_dom_sf"/>
</dbReference>
<accession>A0ABR8WZH2</accession>
<keyword evidence="3" id="KW-1185">Reference proteome</keyword>
<sequence>MIERAEADAAARRWIERYVKAWNSNDEADIRGLFSEDARYLTDPWIPAVEGADAIVASWLERRDEPGTFTFEGDVAGVDGHTFFYEAVTRYDSGTTYSNLWVVTLADDLERAESFTEWWMDQADKS</sequence>
<protein>
    <submittedName>
        <fullName evidence="2">Nuclear transport factor 2 family protein</fullName>
    </submittedName>
</protein>
<comment type="caution">
    <text evidence="2">The sequence shown here is derived from an EMBL/GenBank/DDBJ whole genome shotgun (WGS) entry which is preliminary data.</text>
</comment>
<name>A0ABR8WZH2_9MICO</name>
<organism evidence="2 3">
    <name type="scientific">Microbacterium gallinarum</name>
    <dbReference type="NCBI Taxonomy" id="2762209"/>
    <lineage>
        <taxon>Bacteria</taxon>
        <taxon>Bacillati</taxon>
        <taxon>Actinomycetota</taxon>
        <taxon>Actinomycetes</taxon>
        <taxon>Micrococcales</taxon>
        <taxon>Microbacteriaceae</taxon>
        <taxon>Microbacterium</taxon>
    </lineage>
</organism>
<dbReference type="InterPro" id="IPR037401">
    <property type="entry name" value="SnoaL-like"/>
</dbReference>
<dbReference type="SUPFAM" id="SSF54427">
    <property type="entry name" value="NTF2-like"/>
    <property type="match status" value="1"/>
</dbReference>
<dbReference type="EMBL" id="JACSPM010000001">
    <property type="protein sequence ID" value="MBD8022480.1"/>
    <property type="molecule type" value="Genomic_DNA"/>
</dbReference>
<evidence type="ECO:0000313" key="2">
    <source>
        <dbReference type="EMBL" id="MBD8022480.1"/>
    </source>
</evidence>
<dbReference type="Proteomes" id="UP000602532">
    <property type="component" value="Unassembled WGS sequence"/>
</dbReference>
<evidence type="ECO:0000259" key="1">
    <source>
        <dbReference type="Pfam" id="PF12680"/>
    </source>
</evidence>
<evidence type="ECO:0000313" key="3">
    <source>
        <dbReference type="Proteomes" id="UP000602532"/>
    </source>
</evidence>